<dbReference type="AlphaFoldDB" id="A0A8J2PQW4"/>
<accession>A0A8J2PQW4</accession>
<gene>
    <name evidence="1" type="ORF">AFUS01_LOCUS39809</name>
</gene>
<protein>
    <submittedName>
        <fullName evidence="1">Uncharacterized protein</fullName>
    </submittedName>
</protein>
<proteinExistence type="predicted"/>
<comment type="caution">
    <text evidence="1">The sequence shown here is derived from an EMBL/GenBank/DDBJ whole genome shotgun (WGS) entry which is preliminary data.</text>
</comment>
<evidence type="ECO:0000313" key="1">
    <source>
        <dbReference type="EMBL" id="CAG7829979.1"/>
    </source>
</evidence>
<feature type="non-terminal residue" evidence="1">
    <location>
        <position position="1"/>
    </location>
</feature>
<name>A0A8J2PQW4_9HEXA</name>
<dbReference type="EMBL" id="CAJVCH010553669">
    <property type="protein sequence ID" value="CAG7829979.1"/>
    <property type="molecule type" value="Genomic_DNA"/>
</dbReference>
<sequence length="74" mass="8312">NGFFTKHQTTKNLQSEGEWINWLNRQEPKRLAFGGRNDPKAAMTTKGLNNVINADKQTILDAFDPSKGTLKPVI</sequence>
<evidence type="ECO:0000313" key="2">
    <source>
        <dbReference type="Proteomes" id="UP000708208"/>
    </source>
</evidence>
<keyword evidence="2" id="KW-1185">Reference proteome</keyword>
<organism evidence="1 2">
    <name type="scientific">Allacma fusca</name>
    <dbReference type="NCBI Taxonomy" id="39272"/>
    <lineage>
        <taxon>Eukaryota</taxon>
        <taxon>Metazoa</taxon>
        <taxon>Ecdysozoa</taxon>
        <taxon>Arthropoda</taxon>
        <taxon>Hexapoda</taxon>
        <taxon>Collembola</taxon>
        <taxon>Symphypleona</taxon>
        <taxon>Sminthuridae</taxon>
        <taxon>Allacma</taxon>
    </lineage>
</organism>
<dbReference type="Proteomes" id="UP000708208">
    <property type="component" value="Unassembled WGS sequence"/>
</dbReference>
<reference evidence="1" key="1">
    <citation type="submission" date="2021-06" db="EMBL/GenBank/DDBJ databases">
        <authorList>
            <person name="Hodson N. C."/>
            <person name="Mongue J. A."/>
            <person name="Jaron S. K."/>
        </authorList>
    </citation>
    <scope>NUCLEOTIDE SEQUENCE</scope>
</reference>